<dbReference type="Proteomes" id="UP000327157">
    <property type="component" value="Chromosome 4"/>
</dbReference>
<protein>
    <submittedName>
        <fullName evidence="1">Pentatricopeptide repeat-containing protein</fullName>
    </submittedName>
</protein>
<reference evidence="2" key="2">
    <citation type="submission" date="2019-10" db="EMBL/GenBank/DDBJ databases">
        <title>A de novo genome assembly of a pear dwarfing rootstock.</title>
        <authorList>
            <person name="Wang F."/>
            <person name="Wang J."/>
            <person name="Li S."/>
            <person name="Zhang Y."/>
            <person name="Fang M."/>
            <person name="Ma L."/>
            <person name="Zhao Y."/>
            <person name="Jiang S."/>
        </authorList>
    </citation>
    <scope>NUCLEOTIDE SEQUENCE [LARGE SCALE GENOMIC DNA]</scope>
</reference>
<sequence length="106" mass="11857">MNAYDFYLKKFTKSVSQPPSGEDVRMNIGSNELPCKPISFSTSCNQDRAAVNKLMIFCTDPSLGNFDYAEKVFRFIRDPCLFVYDVMIRRLPKGVVSEAPLSSSGG</sequence>
<organism evidence="1 2">
    <name type="scientific">Pyrus ussuriensis x Pyrus communis</name>
    <dbReference type="NCBI Taxonomy" id="2448454"/>
    <lineage>
        <taxon>Eukaryota</taxon>
        <taxon>Viridiplantae</taxon>
        <taxon>Streptophyta</taxon>
        <taxon>Embryophyta</taxon>
        <taxon>Tracheophyta</taxon>
        <taxon>Spermatophyta</taxon>
        <taxon>Magnoliopsida</taxon>
        <taxon>eudicotyledons</taxon>
        <taxon>Gunneridae</taxon>
        <taxon>Pentapetalae</taxon>
        <taxon>rosids</taxon>
        <taxon>fabids</taxon>
        <taxon>Rosales</taxon>
        <taxon>Rosaceae</taxon>
        <taxon>Amygdaloideae</taxon>
        <taxon>Maleae</taxon>
        <taxon>Pyrus</taxon>
    </lineage>
</organism>
<evidence type="ECO:0000313" key="2">
    <source>
        <dbReference type="Proteomes" id="UP000327157"/>
    </source>
</evidence>
<proteinExistence type="predicted"/>
<dbReference type="EMBL" id="SMOL01000231">
    <property type="protein sequence ID" value="KAB2623139.1"/>
    <property type="molecule type" value="Genomic_DNA"/>
</dbReference>
<reference evidence="1 2" key="1">
    <citation type="submission" date="2019-09" db="EMBL/GenBank/DDBJ databases">
        <authorList>
            <person name="Ou C."/>
        </authorList>
    </citation>
    <scope>NUCLEOTIDE SEQUENCE [LARGE SCALE GENOMIC DNA]</scope>
    <source>
        <strain evidence="1">S2</strain>
        <tissue evidence="1">Leaf</tissue>
    </source>
</reference>
<dbReference type="OrthoDB" id="185373at2759"/>
<evidence type="ECO:0000313" key="1">
    <source>
        <dbReference type="EMBL" id="KAB2623139.1"/>
    </source>
</evidence>
<name>A0A5N5H5B5_9ROSA</name>
<reference evidence="1 2" key="3">
    <citation type="submission" date="2019-11" db="EMBL/GenBank/DDBJ databases">
        <title>A de novo genome assembly of a pear dwarfing rootstock.</title>
        <authorList>
            <person name="Wang F."/>
            <person name="Wang J."/>
            <person name="Li S."/>
            <person name="Zhang Y."/>
            <person name="Fang M."/>
            <person name="Ma L."/>
            <person name="Zhao Y."/>
            <person name="Jiang S."/>
        </authorList>
    </citation>
    <scope>NUCLEOTIDE SEQUENCE [LARGE SCALE GENOMIC DNA]</scope>
    <source>
        <strain evidence="1">S2</strain>
        <tissue evidence="1">Leaf</tissue>
    </source>
</reference>
<gene>
    <name evidence="1" type="ORF">D8674_025321</name>
</gene>
<accession>A0A5N5H5B5</accession>
<dbReference type="AlphaFoldDB" id="A0A5N5H5B5"/>
<keyword evidence="2" id="KW-1185">Reference proteome</keyword>
<comment type="caution">
    <text evidence="1">The sequence shown here is derived from an EMBL/GenBank/DDBJ whole genome shotgun (WGS) entry which is preliminary data.</text>
</comment>